<feature type="compositionally biased region" description="Low complexity" evidence="1">
    <location>
        <begin position="21"/>
        <end position="102"/>
    </location>
</feature>
<gene>
    <name evidence="3" type="ORF">SAMN05216223_106448</name>
</gene>
<evidence type="ECO:0000259" key="2">
    <source>
        <dbReference type="SMART" id="SM00382"/>
    </source>
</evidence>
<sequence length="880" mass="89921">MPDQALDPRRTPAGSADENGEPAPGRPAGEPGPIAEPAASSSAGVGPVAEAVLSPPTEAGAVAEAAVSPSAEAGPVAEPVVSPSAEAAPSTAEVRPGVVPQPAAGPPVPPRPTLPPRPPVPPADPVVPPPAPAPVPADAEPVGTVVARELPGPAPYFVGRERELAQLRAEIGRPGLAVVGGKQPDRGRVLLVVGRPGAGRTELAITLAREVAPAYPDGQFFLRLTGTDGDPVAPADTARALLRVLAAGRRAVPGQSVSGHVAPGHVAPGGAVPGQALPGGAEDAPGPDPAVDPVAALREATAGRRLLLVLDDVPHADQLAGLLPESPGSLVVATADGPLSGVPDVRPCTLGGLDTPAALALLARTIGGTRVTNDPRAAETLVQELSGHPTAVRLAAAWLAAQPRMPLSEAAVHLHATPDSPLTPAPPAPAAPPASAAGPADAKGVAADAPAAEQPPPARRPAAPGELLRAFRAAYGTLPPAVARLLRSLVLAPAGSVDAHVASALAGCAVDVAERALSDLADSALLLRGPADGLYRVPGCLEPLLRALLAATDRPQDITLARARMLERTVRLLESCRVTLAREAGADALPGTVRFASPAAAAEWLRTRRPALMAAARAAVADGELDTLARRLITALVRAVLAQPAPPAAGRPRRLPAGADRYELHTLALTVAERRHLPHEKAAALINLADLDVEAGRTDRAVTAYRKALEAARAADDTGAEGRVLEAIGACYLEQRDLSRACDWFGRALALRQGRGELVDQARLHARIGAVLTYLGSHGPALREWRAAAGVHRRLGDLSSQARALAEAARVQEYAGLPEDAMRTCRDALYYARQAGERRLEAAVLMRLAEALQRLGDSGGADLQRAAAGRLLQAGESPAF</sequence>
<feature type="compositionally biased region" description="Pro residues" evidence="1">
    <location>
        <begin position="103"/>
        <end position="135"/>
    </location>
</feature>
<feature type="compositionally biased region" description="Pro residues" evidence="1">
    <location>
        <begin position="421"/>
        <end position="432"/>
    </location>
</feature>
<dbReference type="InterPro" id="IPR019734">
    <property type="entry name" value="TPR_rpt"/>
</dbReference>
<dbReference type="InterPro" id="IPR027417">
    <property type="entry name" value="P-loop_NTPase"/>
</dbReference>
<dbReference type="InterPro" id="IPR003593">
    <property type="entry name" value="AAA+_ATPase"/>
</dbReference>
<dbReference type="AlphaFoldDB" id="A0A1H6BCT2"/>
<dbReference type="SMART" id="SM00382">
    <property type="entry name" value="AAA"/>
    <property type="match status" value="1"/>
</dbReference>
<feature type="compositionally biased region" description="Basic and acidic residues" evidence="1">
    <location>
        <begin position="1"/>
        <end position="10"/>
    </location>
</feature>
<feature type="compositionally biased region" description="Low complexity" evidence="1">
    <location>
        <begin position="433"/>
        <end position="452"/>
    </location>
</feature>
<keyword evidence="4" id="KW-1185">Reference proteome</keyword>
<dbReference type="SUPFAM" id="SSF52540">
    <property type="entry name" value="P-loop containing nucleoside triphosphate hydrolases"/>
    <property type="match status" value="1"/>
</dbReference>
<accession>A0A1H6BCT2</accession>
<evidence type="ECO:0000313" key="3">
    <source>
        <dbReference type="EMBL" id="SEG58641.1"/>
    </source>
</evidence>
<dbReference type="SUPFAM" id="SSF48452">
    <property type="entry name" value="TPR-like"/>
    <property type="match status" value="1"/>
</dbReference>
<name>A0A1H6BCT2_9ACTN</name>
<feature type="domain" description="AAA+ ATPase" evidence="2">
    <location>
        <begin position="186"/>
        <end position="372"/>
    </location>
</feature>
<organism evidence="3 4">
    <name type="scientific">Actinacidiphila yanglinensis</name>
    <dbReference type="NCBI Taxonomy" id="310779"/>
    <lineage>
        <taxon>Bacteria</taxon>
        <taxon>Bacillati</taxon>
        <taxon>Actinomycetota</taxon>
        <taxon>Actinomycetes</taxon>
        <taxon>Kitasatosporales</taxon>
        <taxon>Streptomycetaceae</taxon>
        <taxon>Actinacidiphila</taxon>
    </lineage>
</organism>
<dbReference type="Pfam" id="PF13424">
    <property type="entry name" value="TPR_12"/>
    <property type="match status" value="1"/>
</dbReference>
<dbReference type="Gene3D" id="3.40.50.300">
    <property type="entry name" value="P-loop containing nucleotide triphosphate hydrolases"/>
    <property type="match status" value="1"/>
</dbReference>
<dbReference type="InterPro" id="IPR011990">
    <property type="entry name" value="TPR-like_helical_dom_sf"/>
</dbReference>
<feature type="region of interest" description="Disordered" evidence="1">
    <location>
        <begin position="416"/>
        <end position="462"/>
    </location>
</feature>
<dbReference type="Gene3D" id="1.25.40.10">
    <property type="entry name" value="Tetratricopeptide repeat domain"/>
    <property type="match status" value="1"/>
</dbReference>
<reference evidence="3 4" key="1">
    <citation type="submission" date="2016-10" db="EMBL/GenBank/DDBJ databases">
        <authorList>
            <person name="de Groot N.N."/>
        </authorList>
    </citation>
    <scope>NUCLEOTIDE SEQUENCE [LARGE SCALE GENOMIC DNA]</scope>
    <source>
        <strain evidence="3 4">CGMCC 4.2023</strain>
    </source>
</reference>
<evidence type="ECO:0000256" key="1">
    <source>
        <dbReference type="SAM" id="MobiDB-lite"/>
    </source>
</evidence>
<proteinExistence type="predicted"/>
<evidence type="ECO:0000313" key="4">
    <source>
        <dbReference type="Proteomes" id="UP000236754"/>
    </source>
</evidence>
<dbReference type="PANTHER" id="PTHR47691:SF3">
    <property type="entry name" value="HTH-TYPE TRANSCRIPTIONAL REGULATOR RV0890C-RELATED"/>
    <property type="match status" value="1"/>
</dbReference>
<protein>
    <submittedName>
        <fullName evidence="3">Tetratricopeptide (TPR) repeat</fullName>
    </submittedName>
</protein>
<dbReference type="Proteomes" id="UP000236754">
    <property type="component" value="Unassembled WGS sequence"/>
</dbReference>
<dbReference type="SMART" id="SM00028">
    <property type="entry name" value="TPR"/>
    <property type="match status" value="4"/>
</dbReference>
<dbReference type="EMBL" id="FNVU01000006">
    <property type="protein sequence ID" value="SEG58641.1"/>
    <property type="molecule type" value="Genomic_DNA"/>
</dbReference>
<dbReference type="PANTHER" id="PTHR47691">
    <property type="entry name" value="REGULATOR-RELATED"/>
    <property type="match status" value="1"/>
</dbReference>
<feature type="region of interest" description="Disordered" evidence="1">
    <location>
        <begin position="1"/>
        <end position="138"/>
    </location>
</feature>